<dbReference type="AlphaFoldDB" id="A0A923MJ94"/>
<dbReference type="EMBL" id="JACOQI010000020">
    <property type="protein sequence ID" value="MBC5771675.1"/>
    <property type="molecule type" value="Genomic_DNA"/>
</dbReference>
<dbReference type="Proteomes" id="UP000620327">
    <property type="component" value="Unassembled WGS sequence"/>
</dbReference>
<gene>
    <name evidence="1" type="ORF">H8Z83_15345</name>
</gene>
<evidence type="ECO:0000313" key="1">
    <source>
        <dbReference type="EMBL" id="MBC5771675.1"/>
    </source>
</evidence>
<name>A0A923MJ94_9FIRM</name>
<accession>A0A923MJ94</accession>
<sequence length="115" mass="13157">MNYIFKTTATMKEYNNKKWYIDGGIVSDMRIDADSVENALEIYRERVEKKHCITISKNAIKNKSEMFVDLSDGGAKQVGYVITGKTEFDKGDYAGYSTQYIDLWVTILTVVDTVF</sequence>
<protein>
    <submittedName>
        <fullName evidence="1">Uncharacterized protein</fullName>
    </submittedName>
</protein>
<comment type="caution">
    <text evidence="1">The sequence shown here is derived from an EMBL/GenBank/DDBJ whole genome shotgun (WGS) entry which is preliminary data.</text>
</comment>
<reference evidence="1" key="1">
    <citation type="submission" date="2020-08" db="EMBL/GenBank/DDBJ databases">
        <title>Genome public.</title>
        <authorList>
            <person name="Liu C."/>
            <person name="Sun Q."/>
        </authorList>
    </citation>
    <scope>NUCLEOTIDE SEQUENCE</scope>
    <source>
        <strain evidence="1">BX15</strain>
    </source>
</reference>
<dbReference type="RefSeq" id="WP_187015867.1">
    <property type="nucleotide sequence ID" value="NZ_JACOQI010000020.1"/>
</dbReference>
<organism evidence="1 2">
    <name type="scientific">Dysosmobacter segnis</name>
    <dbReference type="NCBI Taxonomy" id="2763042"/>
    <lineage>
        <taxon>Bacteria</taxon>
        <taxon>Bacillati</taxon>
        <taxon>Bacillota</taxon>
        <taxon>Clostridia</taxon>
        <taxon>Eubacteriales</taxon>
        <taxon>Oscillospiraceae</taxon>
        <taxon>Dysosmobacter</taxon>
    </lineage>
</organism>
<proteinExistence type="predicted"/>
<keyword evidence="2" id="KW-1185">Reference proteome</keyword>
<evidence type="ECO:0000313" key="2">
    <source>
        <dbReference type="Proteomes" id="UP000620327"/>
    </source>
</evidence>